<feature type="compositionally biased region" description="Basic residues" evidence="4">
    <location>
        <begin position="133"/>
        <end position="165"/>
    </location>
</feature>
<dbReference type="PANTHER" id="PTHR24276:SF98">
    <property type="entry name" value="FI18310P1-RELATED"/>
    <property type="match status" value="1"/>
</dbReference>
<dbReference type="Proteomes" id="UP000247498">
    <property type="component" value="Unassembled WGS sequence"/>
</dbReference>
<keyword evidence="7" id="KW-1185">Reference proteome</keyword>
<dbReference type="InterPro" id="IPR033116">
    <property type="entry name" value="TRYPSIN_SER"/>
</dbReference>
<dbReference type="InterPro" id="IPR001254">
    <property type="entry name" value="Trypsin_dom"/>
</dbReference>
<feature type="region of interest" description="Disordered" evidence="4">
    <location>
        <begin position="104"/>
        <end position="185"/>
    </location>
</feature>
<feature type="domain" description="Peptidase S1" evidence="5">
    <location>
        <begin position="205"/>
        <end position="443"/>
    </location>
</feature>
<name>A0A2V0NQM8_9CHLO</name>
<evidence type="ECO:0000313" key="7">
    <source>
        <dbReference type="Proteomes" id="UP000247498"/>
    </source>
</evidence>
<feature type="region of interest" description="Disordered" evidence="4">
    <location>
        <begin position="453"/>
        <end position="506"/>
    </location>
</feature>
<feature type="region of interest" description="Disordered" evidence="4">
    <location>
        <begin position="34"/>
        <end position="62"/>
    </location>
</feature>
<keyword evidence="3" id="KW-0378">Hydrolase</keyword>
<dbReference type="PROSITE" id="PS00135">
    <property type="entry name" value="TRYPSIN_SER"/>
    <property type="match status" value="1"/>
</dbReference>
<dbReference type="PROSITE" id="PS50240">
    <property type="entry name" value="TRYPSIN_DOM"/>
    <property type="match status" value="1"/>
</dbReference>
<dbReference type="InterPro" id="IPR001314">
    <property type="entry name" value="Peptidase_S1A"/>
</dbReference>
<dbReference type="SMART" id="SM00020">
    <property type="entry name" value="Tryp_SPc"/>
    <property type="match status" value="1"/>
</dbReference>
<reference evidence="6 7" key="1">
    <citation type="journal article" date="2018" name="Sci. Rep.">
        <title>Raphidocelis subcapitata (=Pseudokirchneriella subcapitata) provides an insight into genome evolution and environmental adaptations in the Sphaeropleales.</title>
        <authorList>
            <person name="Suzuki S."/>
            <person name="Yamaguchi H."/>
            <person name="Nakajima N."/>
            <person name="Kawachi M."/>
        </authorList>
    </citation>
    <scope>NUCLEOTIDE SEQUENCE [LARGE SCALE GENOMIC DNA]</scope>
    <source>
        <strain evidence="6 7">NIES-35</strain>
    </source>
</reference>
<dbReference type="SUPFAM" id="SSF50494">
    <property type="entry name" value="Trypsin-like serine proteases"/>
    <property type="match status" value="1"/>
</dbReference>
<evidence type="ECO:0000256" key="2">
    <source>
        <dbReference type="ARBA" id="ARBA00023157"/>
    </source>
</evidence>
<dbReference type="EMBL" id="BDRX01000002">
    <property type="protein sequence ID" value="GBF87850.1"/>
    <property type="molecule type" value="Genomic_DNA"/>
</dbReference>
<keyword evidence="2" id="KW-1015">Disulfide bond</keyword>
<keyword evidence="3" id="KW-0645">Protease</keyword>
<feature type="compositionally biased region" description="Acidic residues" evidence="4">
    <location>
        <begin position="116"/>
        <end position="127"/>
    </location>
</feature>
<dbReference type="Gene3D" id="2.40.10.10">
    <property type="entry name" value="Trypsin-like serine proteases"/>
    <property type="match status" value="1"/>
</dbReference>
<dbReference type="OrthoDB" id="545839at2759"/>
<comment type="caution">
    <text evidence="6">The sequence shown here is derived from an EMBL/GenBank/DDBJ whole genome shotgun (WGS) entry which is preliminary data.</text>
</comment>
<dbReference type="InParanoid" id="A0A2V0NQM8"/>
<keyword evidence="3" id="KW-0720">Serine protease</keyword>
<dbReference type="GO" id="GO:0006508">
    <property type="term" value="P:proteolysis"/>
    <property type="evidence" value="ECO:0007669"/>
    <property type="project" value="UniProtKB-KW"/>
</dbReference>
<dbReference type="AlphaFoldDB" id="A0A2V0NQM8"/>
<evidence type="ECO:0000256" key="4">
    <source>
        <dbReference type="SAM" id="MobiDB-lite"/>
    </source>
</evidence>
<dbReference type="InterPro" id="IPR009003">
    <property type="entry name" value="Peptidase_S1_PA"/>
</dbReference>
<dbReference type="PANTHER" id="PTHR24276">
    <property type="entry name" value="POLYSERASE-RELATED"/>
    <property type="match status" value="1"/>
</dbReference>
<sequence length="607" mass="61207">MPRARRTAGVLLALPALAGLFAAWTLWQGSRRGALSGGLAPPASAGRRLNGGAGGGDDGHPLSRLHLEAALRAPSPGDAQHPGSGPLPSLRPAAEFSALSARQLRGERDDGGSERADDDSGQADDADAGSRKAGTRRARRVRKPQKQKKPPTAPRRVRRVVRKQQKQTQTRAGHQQPQQQQLQQLHSGGADLAFLRSGEVPDYRIIGGSKAPLDSFKASGAGGGAGRGRGPCLSSLIAPDIILTAGHCLSQIRPELAYPRIEIGRYFRSAANGTSLGGGLRNDFDSLRCVRPVVHLDWTPRVARNDVALCALDGASRFDPVALADGDADALLARPGEPATAIGFGSTVEGGPNSEVLQMVELTMVPLRSCNASYRGILRPSQICAGADGRDACQGDSGGPLVADDGDGGIGIVSYGSGCARKGFPGVYTSVTYFKEWIRTTSEAARAAAAAARGATRGPATPPPAPAVAASTGAAEAAPAPAPAPAEAPPPSAEAGDGGAGAAAAPAAPAAGGGGGCACTASGVSGGADVGKVGCKQHGLEYGDQGWFCYVEGPCPAATPSQAHPGAAWLACTPPPGARGGGAVGERAGAAGQRDSFFAAIRSGGGR</sequence>
<feature type="compositionally biased region" description="Pro residues" evidence="4">
    <location>
        <begin position="480"/>
        <end position="492"/>
    </location>
</feature>
<dbReference type="Pfam" id="PF00089">
    <property type="entry name" value="Trypsin"/>
    <property type="match status" value="1"/>
</dbReference>
<evidence type="ECO:0000256" key="3">
    <source>
        <dbReference type="RuleBase" id="RU363034"/>
    </source>
</evidence>
<evidence type="ECO:0000313" key="6">
    <source>
        <dbReference type="EMBL" id="GBF87850.1"/>
    </source>
</evidence>
<dbReference type="GO" id="GO:0004252">
    <property type="term" value="F:serine-type endopeptidase activity"/>
    <property type="evidence" value="ECO:0007669"/>
    <property type="project" value="InterPro"/>
</dbReference>
<proteinExistence type="inferred from homology"/>
<accession>A0A2V0NQM8</accession>
<comment type="similarity">
    <text evidence="1">Belongs to the peptidase S1 family.</text>
</comment>
<evidence type="ECO:0000259" key="5">
    <source>
        <dbReference type="PROSITE" id="PS50240"/>
    </source>
</evidence>
<dbReference type="CDD" id="cd00190">
    <property type="entry name" value="Tryp_SPc"/>
    <property type="match status" value="1"/>
</dbReference>
<feature type="compositionally biased region" description="Basic and acidic residues" evidence="4">
    <location>
        <begin position="104"/>
        <end position="115"/>
    </location>
</feature>
<dbReference type="InterPro" id="IPR043504">
    <property type="entry name" value="Peptidase_S1_PA_chymotrypsin"/>
</dbReference>
<evidence type="ECO:0000256" key="1">
    <source>
        <dbReference type="ARBA" id="ARBA00007664"/>
    </source>
</evidence>
<dbReference type="STRING" id="307507.A0A2V0NQM8"/>
<feature type="compositionally biased region" description="Low complexity" evidence="4">
    <location>
        <begin position="467"/>
        <end position="479"/>
    </location>
</feature>
<feature type="compositionally biased region" description="Low complexity" evidence="4">
    <location>
        <begin position="166"/>
        <end position="185"/>
    </location>
</feature>
<gene>
    <name evidence="6" type="ORF">Rsub_00562</name>
</gene>
<dbReference type="PROSITE" id="PS00134">
    <property type="entry name" value="TRYPSIN_HIS"/>
    <property type="match status" value="1"/>
</dbReference>
<protein>
    <recommendedName>
        <fullName evidence="5">Peptidase S1 domain-containing protein</fullName>
    </recommendedName>
</protein>
<dbReference type="PRINTS" id="PR00722">
    <property type="entry name" value="CHYMOTRYPSIN"/>
</dbReference>
<dbReference type="InterPro" id="IPR050430">
    <property type="entry name" value="Peptidase_S1"/>
</dbReference>
<dbReference type="InterPro" id="IPR018114">
    <property type="entry name" value="TRYPSIN_HIS"/>
</dbReference>
<organism evidence="6 7">
    <name type="scientific">Raphidocelis subcapitata</name>
    <dbReference type="NCBI Taxonomy" id="307507"/>
    <lineage>
        <taxon>Eukaryota</taxon>
        <taxon>Viridiplantae</taxon>
        <taxon>Chlorophyta</taxon>
        <taxon>core chlorophytes</taxon>
        <taxon>Chlorophyceae</taxon>
        <taxon>CS clade</taxon>
        <taxon>Sphaeropleales</taxon>
        <taxon>Selenastraceae</taxon>
        <taxon>Raphidocelis</taxon>
    </lineage>
</organism>